<organism evidence="1 2">
    <name type="scientific">Armillaria solidipes</name>
    <dbReference type="NCBI Taxonomy" id="1076256"/>
    <lineage>
        <taxon>Eukaryota</taxon>
        <taxon>Fungi</taxon>
        <taxon>Dikarya</taxon>
        <taxon>Basidiomycota</taxon>
        <taxon>Agaricomycotina</taxon>
        <taxon>Agaricomycetes</taxon>
        <taxon>Agaricomycetidae</taxon>
        <taxon>Agaricales</taxon>
        <taxon>Marasmiineae</taxon>
        <taxon>Physalacriaceae</taxon>
        <taxon>Armillaria</taxon>
    </lineage>
</organism>
<protein>
    <submittedName>
        <fullName evidence="1">Uncharacterized protein</fullName>
    </submittedName>
</protein>
<evidence type="ECO:0000313" key="2">
    <source>
        <dbReference type="Proteomes" id="UP000218334"/>
    </source>
</evidence>
<gene>
    <name evidence="1" type="ORF">ARMSODRAFT_954411</name>
</gene>
<dbReference type="Proteomes" id="UP000218334">
    <property type="component" value="Unassembled WGS sequence"/>
</dbReference>
<dbReference type="AlphaFoldDB" id="A0A2H3C8L0"/>
<dbReference type="EMBL" id="KZ293423">
    <property type="protein sequence ID" value="PBK71616.1"/>
    <property type="molecule type" value="Genomic_DNA"/>
</dbReference>
<accession>A0A2H3C8L0</accession>
<reference evidence="2" key="1">
    <citation type="journal article" date="2017" name="Nat. Ecol. Evol.">
        <title>Genome expansion and lineage-specific genetic innovations in the forest pathogenic fungi Armillaria.</title>
        <authorList>
            <person name="Sipos G."/>
            <person name="Prasanna A.N."/>
            <person name="Walter M.C."/>
            <person name="O'Connor E."/>
            <person name="Balint B."/>
            <person name="Krizsan K."/>
            <person name="Kiss B."/>
            <person name="Hess J."/>
            <person name="Varga T."/>
            <person name="Slot J."/>
            <person name="Riley R."/>
            <person name="Boka B."/>
            <person name="Rigling D."/>
            <person name="Barry K."/>
            <person name="Lee J."/>
            <person name="Mihaltcheva S."/>
            <person name="LaButti K."/>
            <person name="Lipzen A."/>
            <person name="Waldron R."/>
            <person name="Moloney N.M."/>
            <person name="Sperisen C."/>
            <person name="Kredics L."/>
            <person name="Vagvoelgyi C."/>
            <person name="Patrignani A."/>
            <person name="Fitzpatrick D."/>
            <person name="Nagy I."/>
            <person name="Doyle S."/>
            <person name="Anderson J.B."/>
            <person name="Grigoriev I.V."/>
            <person name="Gueldener U."/>
            <person name="Muensterkoetter M."/>
            <person name="Nagy L.G."/>
        </authorList>
    </citation>
    <scope>NUCLEOTIDE SEQUENCE [LARGE SCALE GENOMIC DNA]</scope>
    <source>
        <strain evidence="2">28-4</strain>
    </source>
</reference>
<sequence length="91" mass="9940">MRTRSRYSGAEICLSSENVTGGALCLSVNKKEYKRAGRYLAICGTVLRRGLLLSAVSHWYFGTVSRRVVGVCPPMPTNLLDLSFGSVENPT</sequence>
<keyword evidence="2" id="KW-1185">Reference proteome</keyword>
<evidence type="ECO:0000313" key="1">
    <source>
        <dbReference type="EMBL" id="PBK71616.1"/>
    </source>
</evidence>
<proteinExistence type="predicted"/>
<name>A0A2H3C8L0_9AGAR</name>